<dbReference type="EMBL" id="JAUCMX010000004">
    <property type="protein sequence ID" value="KAK3547998.1"/>
    <property type="molecule type" value="Genomic_DNA"/>
</dbReference>
<proteinExistence type="predicted"/>
<organism evidence="1 2">
    <name type="scientific">Hemibagrus guttatus</name>
    <dbReference type="NCBI Taxonomy" id="175788"/>
    <lineage>
        <taxon>Eukaryota</taxon>
        <taxon>Metazoa</taxon>
        <taxon>Chordata</taxon>
        <taxon>Craniata</taxon>
        <taxon>Vertebrata</taxon>
        <taxon>Euteleostomi</taxon>
        <taxon>Actinopterygii</taxon>
        <taxon>Neopterygii</taxon>
        <taxon>Teleostei</taxon>
        <taxon>Ostariophysi</taxon>
        <taxon>Siluriformes</taxon>
        <taxon>Bagridae</taxon>
        <taxon>Hemibagrus</taxon>
    </lineage>
</organism>
<gene>
    <name evidence="1" type="ORF">QTP70_001662</name>
</gene>
<dbReference type="PANTHER" id="PTHR34072">
    <property type="entry name" value="ENZYMATIC POLYPROTEIN-RELATED"/>
    <property type="match status" value="1"/>
</dbReference>
<dbReference type="AlphaFoldDB" id="A0AAE0VC46"/>
<dbReference type="PANTHER" id="PTHR34072:SF52">
    <property type="entry name" value="RIBONUCLEASE H"/>
    <property type="match status" value="1"/>
</dbReference>
<sequence>MAALAGGGASSILGLTDHRNLEYLHSAKRLNPRQARWVLFFTRFEFSVTYHPGSKNSKADALSRQFEAQSEPTQPDLILPAAEIIALAQWSLIEEIWRAHADEPPPANCPATKVYMPLQFHQQVLQWVHEAPSSSHPGILRST</sequence>
<evidence type="ECO:0008006" key="3">
    <source>
        <dbReference type="Google" id="ProtNLM"/>
    </source>
</evidence>
<evidence type="ECO:0000313" key="2">
    <source>
        <dbReference type="Proteomes" id="UP001274896"/>
    </source>
</evidence>
<evidence type="ECO:0000313" key="1">
    <source>
        <dbReference type="EMBL" id="KAK3547998.1"/>
    </source>
</evidence>
<dbReference type="Proteomes" id="UP001274896">
    <property type="component" value="Unassembled WGS sequence"/>
</dbReference>
<protein>
    <recommendedName>
        <fullName evidence="3">Reverse transcriptase RNase H-like domain-containing protein</fullName>
    </recommendedName>
</protein>
<accession>A0AAE0VC46</accession>
<name>A0AAE0VC46_9TELE</name>
<keyword evidence="2" id="KW-1185">Reference proteome</keyword>
<comment type="caution">
    <text evidence="1">The sequence shown here is derived from an EMBL/GenBank/DDBJ whole genome shotgun (WGS) entry which is preliminary data.</text>
</comment>
<reference evidence="1" key="1">
    <citation type="submission" date="2023-06" db="EMBL/GenBank/DDBJ databases">
        <title>Male Hemibagrus guttatus genome.</title>
        <authorList>
            <person name="Bian C."/>
        </authorList>
    </citation>
    <scope>NUCLEOTIDE SEQUENCE</scope>
    <source>
        <strain evidence="1">Male_cb2023</strain>
        <tissue evidence="1">Muscle</tissue>
    </source>
</reference>